<evidence type="ECO:0000256" key="1">
    <source>
        <dbReference type="SAM" id="SignalP"/>
    </source>
</evidence>
<organism evidence="2">
    <name type="scientific">Anopheles darlingi</name>
    <name type="common">Mosquito</name>
    <dbReference type="NCBI Taxonomy" id="43151"/>
    <lineage>
        <taxon>Eukaryota</taxon>
        <taxon>Metazoa</taxon>
        <taxon>Ecdysozoa</taxon>
        <taxon>Arthropoda</taxon>
        <taxon>Hexapoda</taxon>
        <taxon>Insecta</taxon>
        <taxon>Pterygota</taxon>
        <taxon>Neoptera</taxon>
        <taxon>Endopterygota</taxon>
        <taxon>Diptera</taxon>
        <taxon>Nematocera</taxon>
        <taxon>Culicoidea</taxon>
        <taxon>Culicidae</taxon>
        <taxon>Anophelinae</taxon>
        <taxon>Anopheles</taxon>
    </lineage>
</organism>
<feature type="chain" id="PRO_5014676053" evidence="1">
    <location>
        <begin position="22"/>
        <end position="112"/>
    </location>
</feature>
<sequence>MFGRLFFVVALILGPRVHVACVRVVYCVPLQLVARHSLSMQLICSPVRCTICAVKTLCSATTETHWPRTPNRKYRRAAAAAARRFAYMPTDSFGGFRSCTTAPLISYSSRSS</sequence>
<dbReference type="EMBL" id="GGFL01009522">
    <property type="protein sequence ID" value="MBW73700.1"/>
    <property type="molecule type" value="Transcribed_RNA"/>
</dbReference>
<protein>
    <submittedName>
        <fullName evidence="2">Putative secreted protein</fullName>
    </submittedName>
</protein>
<proteinExistence type="predicted"/>
<name>A0A2M4D7Z5_ANODA</name>
<evidence type="ECO:0000313" key="2">
    <source>
        <dbReference type="EMBL" id="MBW73700.1"/>
    </source>
</evidence>
<accession>A0A2M4D7Z5</accession>
<feature type="signal peptide" evidence="1">
    <location>
        <begin position="1"/>
        <end position="21"/>
    </location>
</feature>
<dbReference type="AlphaFoldDB" id="A0A2M4D7Z5"/>
<reference evidence="2" key="1">
    <citation type="submission" date="2018-01" db="EMBL/GenBank/DDBJ databases">
        <title>An insight into the sialome of Amazonian anophelines.</title>
        <authorList>
            <person name="Ribeiro J.M."/>
            <person name="Scarpassa V."/>
            <person name="Calvo E."/>
        </authorList>
    </citation>
    <scope>NUCLEOTIDE SEQUENCE</scope>
</reference>
<keyword evidence="1" id="KW-0732">Signal</keyword>